<name>A0ABW4PGZ0_9ACTN</name>
<dbReference type="Gene3D" id="3.30.720.120">
    <property type="match status" value="1"/>
</dbReference>
<dbReference type="Proteomes" id="UP001597365">
    <property type="component" value="Unassembled WGS sequence"/>
</dbReference>
<reference evidence="3" key="1">
    <citation type="journal article" date="2019" name="Int. J. Syst. Evol. Microbiol.">
        <title>The Global Catalogue of Microorganisms (GCM) 10K type strain sequencing project: providing services to taxonomists for standard genome sequencing and annotation.</title>
        <authorList>
            <consortium name="The Broad Institute Genomics Platform"/>
            <consortium name="The Broad Institute Genome Sequencing Center for Infectious Disease"/>
            <person name="Wu L."/>
            <person name="Ma J."/>
        </authorList>
    </citation>
    <scope>NUCLEOTIDE SEQUENCE [LARGE SCALE GENOMIC DNA]</scope>
    <source>
        <strain evidence="3">CGMCC 4.7455</strain>
    </source>
</reference>
<dbReference type="PROSITE" id="PS51819">
    <property type="entry name" value="VOC"/>
    <property type="match status" value="1"/>
</dbReference>
<dbReference type="InterPro" id="IPR004360">
    <property type="entry name" value="Glyas_Fos-R_dOase_dom"/>
</dbReference>
<dbReference type="Pfam" id="PF00903">
    <property type="entry name" value="Glyoxalase"/>
    <property type="match status" value="1"/>
</dbReference>
<dbReference type="PANTHER" id="PTHR34109:SF1">
    <property type="entry name" value="VOC DOMAIN-CONTAINING PROTEIN"/>
    <property type="match status" value="1"/>
</dbReference>
<gene>
    <name evidence="2" type="ORF">ACFSJS_07125</name>
</gene>
<feature type="domain" description="VOC" evidence="1">
    <location>
        <begin position="10"/>
        <end position="135"/>
    </location>
</feature>
<dbReference type="EMBL" id="JBHUFU010000003">
    <property type="protein sequence ID" value="MFD1829432.1"/>
    <property type="molecule type" value="Genomic_DNA"/>
</dbReference>
<sequence>MDGTARTPEPQVWPTLRARDALALIRFLTEAFGFREALVVTGQGAEADTVHHAELSWPEGGAVMLGSVRGGGEDPWALEPGGFGAYAVTADPDALFARARAAGAEVLREPYDTDHGSRDFLVRDPEGNRWCFGTYRGAPRTGSGQVPARAGAPRD</sequence>
<dbReference type="InterPro" id="IPR037523">
    <property type="entry name" value="VOC_core"/>
</dbReference>
<evidence type="ECO:0000313" key="2">
    <source>
        <dbReference type="EMBL" id="MFD1829432.1"/>
    </source>
</evidence>
<accession>A0ABW4PGZ0</accession>
<dbReference type="SUPFAM" id="SSF54593">
    <property type="entry name" value="Glyoxalase/Bleomycin resistance protein/Dihydroxybiphenyl dioxygenase"/>
    <property type="match status" value="1"/>
</dbReference>
<organism evidence="2 3">
    <name type="scientific">Streptomyces desertarenae</name>
    <dbReference type="NCBI Taxonomy" id="2666184"/>
    <lineage>
        <taxon>Bacteria</taxon>
        <taxon>Bacillati</taxon>
        <taxon>Actinomycetota</taxon>
        <taxon>Actinomycetes</taxon>
        <taxon>Kitasatosporales</taxon>
        <taxon>Streptomycetaceae</taxon>
        <taxon>Streptomyces</taxon>
    </lineage>
</organism>
<protein>
    <submittedName>
        <fullName evidence="2">VOC family protein</fullName>
    </submittedName>
</protein>
<evidence type="ECO:0000313" key="3">
    <source>
        <dbReference type="Proteomes" id="UP001597365"/>
    </source>
</evidence>
<dbReference type="RefSeq" id="WP_380897964.1">
    <property type="nucleotide sequence ID" value="NZ_JBHUFU010000003.1"/>
</dbReference>
<dbReference type="InterPro" id="IPR029068">
    <property type="entry name" value="Glyas_Bleomycin-R_OHBP_Dase"/>
</dbReference>
<dbReference type="Gene3D" id="3.30.720.110">
    <property type="match status" value="1"/>
</dbReference>
<dbReference type="PANTHER" id="PTHR34109">
    <property type="entry name" value="BNAUNNG04460D PROTEIN-RELATED"/>
    <property type="match status" value="1"/>
</dbReference>
<keyword evidence="3" id="KW-1185">Reference proteome</keyword>
<proteinExistence type="predicted"/>
<comment type="caution">
    <text evidence="2">The sequence shown here is derived from an EMBL/GenBank/DDBJ whole genome shotgun (WGS) entry which is preliminary data.</text>
</comment>
<evidence type="ECO:0000259" key="1">
    <source>
        <dbReference type="PROSITE" id="PS51819"/>
    </source>
</evidence>